<evidence type="ECO:0008006" key="3">
    <source>
        <dbReference type="Google" id="ProtNLM"/>
    </source>
</evidence>
<dbReference type="EMBL" id="VIVQ01000001">
    <property type="protein sequence ID" value="TWE11990.1"/>
    <property type="molecule type" value="Genomic_DNA"/>
</dbReference>
<keyword evidence="2" id="KW-1185">Reference proteome</keyword>
<comment type="caution">
    <text evidence="1">The sequence shown here is derived from an EMBL/GenBank/DDBJ whole genome shotgun (WGS) entry which is preliminary data.</text>
</comment>
<dbReference type="Proteomes" id="UP000318297">
    <property type="component" value="Unassembled WGS sequence"/>
</dbReference>
<sequence length="304" mass="35443">MEPGPGLVDRRIDTRWVGFVIKRRLQLLKHRAYLAYKPYRFPVAGALEPAFRAAHRIKPVHFDPLDWPDTHLPHDEPLTRETTEPIPRQIFCFWTGSNPLTENRRRSLDAIRRMNGDLDVRLITPATMDEFVVPEHPLHPAYEHLSLIHRSDYLRCYAMHVHGGGYADIKAPFHPWTQTFELMDRSSAWMAGYRVPVRLMTPNMTDPALELVMRRCSELRLGQCSYICRPDTPLTKEWWRELNLRLDHGLTELAAHPGNARGDNADYPLQLNEILAQIIDPLEVKYRRHLLYSASLFVDHSNYL</sequence>
<dbReference type="Gene3D" id="3.90.550.20">
    <property type="match status" value="1"/>
</dbReference>
<evidence type="ECO:0000313" key="2">
    <source>
        <dbReference type="Proteomes" id="UP000318297"/>
    </source>
</evidence>
<accession>A0A561E8V0</accession>
<dbReference type="InterPro" id="IPR029044">
    <property type="entry name" value="Nucleotide-diphossugar_trans"/>
</dbReference>
<organism evidence="1 2">
    <name type="scientific">Rudaeicoccus suwonensis</name>
    <dbReference type="NCBI Taxonomy" id="657409"/>
    <lineage>
        <taxon>Bacteria</taxon>
        <taxon>Bacillati</taxon>
        <taxon>Actinomycetota</taxon>
        <taxon>Actinomycetes</taxon>
        <taxon>Micrococcales</taxon>
        <taxon>Dermacoccaceae</taxon>
        <taxon>Rudaeicoccus</taxon>
    </lineage>
</organism>
<dbReference type="AlphaFoldDB" id="A0A561E8V0"/>
<gene>
    <name evidence="1" type="ORF">BKA23_0786</name>
</gene>
<name>A0A561E8V0_9MICO</name>
<protein>
    <recommendedName>
        <fullName evidence="3">Capsular polysaccharide synthesis protein</fullName>
    </recommendedName>
</protein>
<reference evidence="1 2" key="1">
    <citation type="submission" date="2019-06" db="EMBL/GenBank/DDBJ databases">
        <title>Sequencing the genomes of 1000 actinobacteria strains.</title>
        <authorList>
            <person name="Klenk H.-P."/>
        </authorList>
    </citation>
    <scope>NUCLEOTIDE SEQUENCE [LARGE SCALE GENOMIC DNA]</scope>
    <source>
        <strain evidence="1 2">DSM 19560</strain>
    </source>
</reference>
<evidence type="ECO:0000313" key="1">
    <source>
        <dbReference type="EMBL" id="TWE11990.1"/>
    </source>
</evidence>
<proteinExistence type="predicted"/>
<dbReference type="SUPFAM" id="SSF53448">
    <property type="entry name" value="Nucleotide-diphospho-sugar transferases"/>
    <property type="match status" value="1"/>
</dbReference>